<dbReference type="InterPro" id="IPR009432">
    <property type="entry name" value="DUF1075"/>
</dbReference>
<dbReference type="InParanoid" id="E9GIP2"/>
<dbReference type="PANTHER" id="PTHR13674">
    <property type="entry name" value="GROWTH AND TRANSFORMATION-DEPENDENT PROTEIN"/>
    <property type="match status" value="1"/>
</dbReference>
<reference evidence="7 8" key="1">
    <citation type="journal article" date="2011" name="Science">
        <title>The ecoresponsive genome of Daphnia pulex.</title>
        <authorList>
            <person name="Colbourne J.K."/>
            <person name="Pfrender M.E."/>
            <person name="Gilbert D."/>
            <person name="Thomas W.K."/>
            <person name="Tucker A."/>
            <person name="Oakley T.H."/>
            <person name="Tokishita S."/>
            <person name="Aerts A."/>
            <person name="Arnold G.J."/>
            <person name="Basu M.K."/>
            <person name="Bauer D.J."/>
            <person name="Caceres C.E."/>
            <person name="Carmel L."/>
            <person name="Casola C."/>
            <person name="Choi J.H."/>
            <person name="Detter J.C."/>
            <person name="Dong Q."/>
            <person name="Dusheyko S."/>
            <person name="Eads B.D."/>
            <person name="Frohlich T."/>
            <person name="Geiler-Samerotte K.A."/>
            <person name="Gerlach D."/>
            <person name="Hatcher P."/>
            <person name="Jogdeo S."/>
            <person name="Krijgsveld J."/>
            <person name="Kriventseva E.V."/>
            <person name="Kultz D."/>
            <person name="Laforsch C."/>
            <person name="Lindquist E."/>
            <person name="Lopez J."/>
            <person name="Manak J.R."/>
            <person name="Muller J."/>
            <person name="Pangilinan J."/>
            <person name="Patwardhan R.P."/>
            <person name="Pitluck S."/>
            <person name="Pritham E.J."/>
            <person name="Rechtsteiner A."/>
            <person name="Rho M."/>
            <person name="Rogozin I.B."/>
            <person name="Sakarya O."/>
            <person name="Salamov A."/>
            <person name="Schaack S."/>
            <person name="Shapiro H."/>
            <person name="Shiga Y."/>
            <person name="Skalitzky C."/>
            <person name="Smith Z."/>
            <person name="Souvorov A."/>
            <person name="Sung W."/>
            <person name="Tang Z."/>
            <person name="Tsuchiya D."/>
            <person name="Tu H."/>
            <person name="Vos H."/>
            <person name="Wang M."/>
            <person name="Wolf Y.I."/>
            <person name="Yamagata H."/>
            <person name="Yamada T."/>
            <person name="Ye Y."/>
            <person name="Shaw J.R."/>
            <person name="Andrews J."/>
            <person name="Crease T.J."/>
            <person name="Tang H."/>
            <person name="Lucas S.M."/>
            <person name="Robertson H.M."/>
            <person name="Bork P."/>
            <person name="Koonin E.V."/>
            <person name="Zdobnov E.M."/>
            <person name="Grigoriev I.V."/>
            <person name="Lynch M."/>
            <person name="Boore J.L."/>
        </authorList>
    </citation>
    <scope>NUCLEOTIDE SEQUENCE [LARGE SCALE GENOMIC DNA]</scope>
</reference>
<evidence type="ECO:0000313" key="7">
    <source>
        <dbReference type="EMBL" id="EFX80690.1"/>
    </source>
</evidence>
<dbReference type="Pfam" id="PF06388">
    <property type="entry name" value="DUF1075"/>
    <property type="match status" value="1"/>
</dbReference>
<dbReference type="OMA" id="YKKYPKG"/>
<name>E9GIP2_DAPPU</name>
<dbReference type="AlphaFoldDB" id="E9GIP2"/>
<dbReference type="EMBL" id="GL732546">
    <property type="protein sequence ID" value="EFX80690.1"/>
    <property type="molecule type" value="Genomic_DNA"/>
</dbReference>
<proteinExistence type="inferred from homology"/>
<feature type="transmembrane region" description="Helical" evidence="6">
    <location>
        <begin position="81"/>
        <end position="100"/>
    </location>
</feature>
<evidence type="ECO:0000256" key="6">
    <source>
        <dbReference type="SAM" id="Phobius"/>
    </source>
</evidence>
<sequence>MASNKVMKSIVAKRLMSSSASSGSESSRYISPVSALSQISHKVSPFEQRLLVWSGQFKKITDVPSLVSRDTMERARNHYRIRVNLIIAGIAVVGSFAMVISGKNAAHRGENINDYNAEWHRRYNEAHKFDPTH</sequence>
<accession>E9GIP2</accession>
<organism evidence="7 8">
    <name type="scientific">Daphnia pulex</name>
    <name type="common">Water flea</name>
    <dbReference type="NCBI Taxonomy" id="6669"/>
    <lineage>
        <taxon>Eukaryota</taxon>
        <taxon>Metazoa</taxon>
        <taxon>Ecdysozoa</taxon>
        <taxon>Arthropoda</taxon>
        <taxon>Crustacea</taxon>
        <taxon>Branchiopoda</taxon>
        <taxon>Diplostraca</taxon>
        <taxon>Cladocera</taxon>
        <taxon>Anomopoda</taxon>
        <taxon>Daphniidae</taxon>
        <taxon>Daphnia</taxon>
    </lineage>
</organism>
<evidence type="ECO:0000256" key="4">
    <source>
        <dbReference type="ARBA" id="ARBA00022989"/>
    </source>
</evidence>
<dbReference type="GO" id="GO:0016020">
    <property type="term" value="C:membrane"/>
    <property type="evidence" value="ECO:0007669"/>
    <property type="project" value="UniProtKB-SubCell"/>
</dbReference>
<dbReference type="PhylomeDB" id="E9GIP2"/>
<evidence type="ECO:0000256" key="2">
    <source>
        <dbReference type="ARBA" id="ARBA00007363"/>
    </source>
</evidence>
<dbReference type="OrthoDB" id="8193498at2759"/>
<evidence type="ECO:0000256" key="3">
    <source>
        <dbReference type="ARBA" id="ARBA00022692"/>
    </source>
</evidence>
<dbReference type="KEGG" id="dpx:DAPPUDRAFT_303879"/>
<keyword evidence="5 6" id="KW-0472">Membrane</keyword>
<evidence type="ECO:0000256" key="5">
    <source>
        <dbReference type="ARBA" id="ARBA00023136"/>
    </source>
</evidence>
<dbReference type="Proteomes" id="UP000000305">
    <property type="component" value="Unassembled WGS sequence"/>
</dbReference>
<dbReference type="HOGENOM" id="CLU_122911_2_1_1"/>
<comment type="similarity">
    <text evidence="2">Belongs to the UPF0389 family.</text>
</comment>
<keyword evidence="4 6" id="KW-1133">Transmembrane helix</keyword>
<comment type="subcellular location">
    <subcellularLocation>
        <location evidence="1">Membrane</location>
        <topology evidence="1">Single-pass membrane protein</topology>
    </subcellularLocation>
</comment>
<keyword evidence="3 6" id="KW-0812">Transmembrane</keyword>
<evidence type="ECO:0000256" key="1">
    <source>
        <dbReference type="ARBA" id="ARBA00004167"/>
    </source>
</evidence>
<protein>
    <submittedName>
        <fullName evidence="7">Uncharacterized protein</fullName>
    </submittedName>
</protein>
<dbReference type="PANTHER" id="PTHR13674:SF5">
    <property type="entry name" value="UPF0389 PROTEIN CG9231"/>
    <property type="match status" value="1"/>
</dbReference>
<gene>
    <name evidence="7" type="ORF">DAPPUDRAFT_303879</name>
</gene>
<evidence type="ECO:0000313" key="8">
    <source>
        <dbReference type="Proteomes" id="UP000000305"/>
    </source>
</evidence>
<dbReference type="eggNOG" id="ENOG502S1PN">
    <property type="taxonomic scope" value="Eukaryota"/>
</dbReference>
<keyword evidence="8" id="KW-1185">Reference proteome</keyword>